<evidence type="ECO:0000313" key="2">
    <source>
        <dbReference type="EMBL" id="CAQ69058.1"/>
    </source>
</evidence>
<dbReference type="eggNOG" id="ENOG5032YIV">
    <property type="taxonomic scope" value="Bacteria"/>
</dbReference>
<name>B3R426_CUPTR</name>
<evidence type="ECO:0000256" key="1">
    <source>
        <dbReference type="SAM" id="MobiDB-lite"/>
    </source>
</evidence>
<dbReference type="EMBL" id="CU633749">
    <property type="protein sequence ID" value="CAQ69058.1"/>
    <property type="molecule type" value="Genomic_DNA"/>
</dbReference>
<feature type="compositionally biased region" description="Low complexity" evidence="1">
    <location>
        <begin position="244"/>
        <end position="258"/>
    </location>
</feature>
<reference evidence="2 3" key="1">
    <citation type="journal article" date="2008" name="Genome Res.">
        <title>Genome sequence of the beta-rhizobium Cupriavidus taiwanensis and comparative genomics of rhizobia.</title>
        <authorList>
            <person name="Amadou C."/>
            <person name="Pascal G."/>
            <person name="Mangenot S."/>
            <person name="Glew M."/>
            <person name="Bontemps C."/>
            <person name="Capela D."/>
            <person name="Carrere S."/>
            <person name="Cruveiller S."/>
            <person name="Dossat C."/>
            <person name="Lajus A."/>
            <person name="Marchetti M."/>
            <person name="Poinsot V."/>
            <person name="Rouy Z."/>
            <person name="Servin B."/>
            <person name="Saad M."/>
            <person name="Schenowitz C."/>
            <person name="Barbe V."/>
            <person name="Batut J."/>
            <person name="Medigue C."/>
            <person name="Masson-Boivin C."/>
        </authorList>
    </citation>
    <scope>NUCLEOTIDE SEQUENCE [LARGE SCALE GENOMIC DNA]</scope>
    <source>
        <strain evidence="3">DSM 17343 / BCRC 17206 / CCUG 44338 / CIP 107171 / LMG 19424 / R1</strain>
    </source>
</reference>
<proteinExistence type="predicted"/>
<dbReference type="Proteomes" id="UP000001692">
    <property type="component" value="Chromosome 1"/>
</dbReference>
<dbReference type="NCBIfam" id="NF047384">
    <property type="entry name" value="BspC_dom"/>
    <property type="match status" value="1"/>
</dbReference>
<feature type="region of interest" description="Disordered" evidence="1">
    <location>
        <begin position="244"/>
        <end position="302"/>
    </location>
</feature>
<organism evidence="2 3">
    <name type="scientific">Cupriavidus taiwanensis (strain DSM 17343 / BCRC 17206 / CCUG 44338 / CIP 107171 / LMG 19424 / R1)</name>
    <name type="common">Ralstonia taiwanensis (strain LMG 19424)</name>
    <dbReference type="NCBI Taxonomy" id="977880"/>
    <lineage>
        <taxon>Bacteria</taxon>
        <taxon>Pseudomonadati</taxon>
        <taxon>Pseudomonadota</taxon>
        <taxon>Betaproteobacteria</taxon>
        <taxon>Burkholderiales</taxon>
        <taxon>Burkholderiaceae</taxon>
        <taxon>Cupriavidus</taxon>
    </lineage>
</organism>
<sequence>MADGFPLSWQSFANPSWLPAHGAGRQSRQAHAHNANTVIRRISAMLGSRLRMVAAAVAGAIALAGCANLPDDAAGTAAAPAPAPASAAIAAAPARPAAATAPAISAQPPIKTINLPDRGRVSLSEYRARMREQLMKTENATSDVADCAAHASWVVPRSATYDALKIPTGALAAGQATTEPWSGRFSPGKQAVPVSSVVTFAATAHKRKGSDDWQPVKVRCGYDDGMMLAYELLDSSGATISEPAAAPAVPTATRTSASKSRKGAKGKSTASKSGKASASKSVKSSSAKSTSAKASSKSKKKQ</sequence>
<feature type="compositionally biased region" description="Low complexity" evidence="1">
    <location>
        <begin position="266"/>
        <end position="295"/>
    </location>
</feature>
<dbReference type="HOGENOM" id="CLU_096475_0_0_4"/>
<accession>B3R426</accession>
<dbReference type="KEGG" id="cti:RALTA_A1093"/>
<keyword evidence="3" id="KW-1185">Reference proteome</keyword>
<protein>
    <submittedName>
        <fullName evidence="2">Uncharacterized protein</fullName>
    </submittedName>
</protein>
<dbReference type="InterPro" id="IPR059225">
    <property type="entry name" value="BspC"/>
</dbReference>
<evidence type="ECO:0000313" key="3">
    <source>
        <dbReference type="Proteomes" id="UP000001692"/>
    </source>
</evidence>
<dbReference type="AlphaFoldDB" id="B3R426"/>
<gene>
    <name evidence="2" type="ordered locus">RALTA_A1093</name>
</gene>